<organism evidence="12 13">
    <name type="scientific">Halomicrobium mukohataei</name>
    <dbReference type="NCBI Taxonomy" id="57705"/>
    <lineage>
        <taxon>Archaea</taxon>
        <taxon>Methanobacteriati</taxon>
        <taxon>Methanobacteriota</taxon>
        <taxon>Stenosarchaea group</taxon>
        <taxon>Halobacteria</taxon>
        <taxon>Halobacteriales</taxon>
        <taxon>Haloarculaceae</taxon>
        <taxon>Halomicrobium</taxon>
    </lineage>
</organism>
<evidence type="ECO:0000256" key="2">
    <source>
        <dbReference type="ARBA" id="ARBA00006490"/>
    </source>
</evidence>
<sequence>MSTDNETGIYLDHHATTPVDDRVLSAMEPIFTNDYGNPASNNNHRQGSRANNHVKKARKRLMSALNATRTEEIIFTSGATESDNLAIKGTMRYAREQSEGTHLITGATEHDAVLDAADALTDEGFEVTILPVDEYGQVDPEDVRDAIRDETVLVSLMAANNEVGTIAPIEEIGRITSEEDVLFHTDAVQAVGYLDLDVDELEIDLMSLSGHKIYGPKGVGALYVRYGSTHIEPLVHGGGHERGWRSGTLNTPGIVGLAKAIKLAESERTDRSAKVRTLRDRFWEGLDEELDEIYINGHPDDRLPNNLNVSFVGVDNQRLVGRLSDDGVYAATGSACSTMETKESHVLTGMLSDDNRIESSIRFGFGKDNTESEIEEAVEVVVNNVKRLRKFNDMV</sequence>
<dbReference type="GO" id="GO:0046872">
    <property type="term" value="F:metal ion binding"/>
    <property type="evidence" value="ECO:0007669"/>
    <property type="project" value="UniProtKB-KW"/>
</dbReference>
<comment type="similarity">
    <text evidence="2">Belongs to the class-V pyridoxal-phosphate-dependent aminotransferase family. NifS/IscS subfamily.</text>
</comment>
<comment type="caution">
    <text evidence="12">The sequence shown here is derived from an EMBL/GenBank/DDBJ whole genome shotgun (WGS) entry which is preliminary data.</text>
</comment>
<dbReference type="Gene3D" id="1.10.260.50">
    <property type="match status" value="1"/>
</dbReference>
<evidence type="ECO:0000256" key="5">
    <source>
        <dbReference type="ARBA" id="ARBA00022723"/>
    </source>
</evidence>
<dbReference type="PIRSF" id="PIRSF005572">
    <property type="entry name" value="NifS"/>
    <property type="match status" value="1"/>
</dbReference>
<dbReference type="GO" id="GO:0031071">
    <property type="term" value="F:cysteine desulfurase activity"/>
    <property type="evidence" value="ECO:0007669"/>
    <property type="project" value="UniProtKB-EC"/>
</dbReference>
<dbReference type="InterPro" id="IPR020578">
    <property type="entry name" value="Aminotrans_V_PyrdxlP_BS"/>
</dbReference>
<evidence type="ECO:0000256" key="4">
    <source>
        <dbReference type="ARBA" id="ARBA00022679"/>
    </source>
</evidence>
<evidence type="ECO:0000256" key="8">
    <source>
        <dbReference type="ARBA" id="ARBA00023014"/>
    </source>
</evidence>
<evidence type="ECO:0000256" key="3">
    <source>
        <dbReference type="ARBA" id="ARBA00012239"/>
    </source>
</evidence>
<keyword evidence="4 12" id="KW-0808">Transferase</keyword>
<dbReference type="Gene3D" id="3.40.640.10">
    <property type="entry name" value="Type I PLP-dependent aspartate aminotransferase-like (Major domain)"/>
    <property type="match status" value="1"/>
</dbReference>
<evidence type="ECO:0000256" key="1">
    <source>
        <dbReference type="ARBA" id="ARBA00001933"/>
    </source>
</evidence>
<dbReference type="InterPro" id="IPR015424">
    <property type="entry name" value="PyrdxlP-dep_Trfase"/>
</dbReference>
<dbReference type="PANTHER" id="PTHR11601:SF34">
    <property type="entry name" value="CYSTEINE DESULFURASE"/>
    <property type="match status" value="1"/>
</dbReference>
<feature type="compositionally biased region" description="Polar residues" evidence="10">
    <location>
        <begin position="34"/>
        <end position="51"/>
    </location>
</feature>
<dbReference type="OrthoDB" id="9577at2157"/>
<evidence type="ECO:0000313" key="12">
    <source>
        <dbReference type="EMBL" id="NLV10685.1"/>
    </source>
</evidence>
<dbReference type="AlphaFoldDB" id="A0A847UB97"/>
<dbReference type="GO" id="GO:0051536">
    <property type="term" value="F:iron-sulfur cluster binding"/>
    <property type="evidence" value="ECO:0007669"/>
    <property type="project" value="UniProtKB-KW"/>
</dbReference>
<keyword evidence="5" id="KW-0479">Metal-binding</keyword>
<feature type="domain" description="Aminotransferase class V" evidence="11">
    <location>
        <begin position="9"/>
        <end position="375"/>
    </location>
</feature>
<evidence type="ECO:0000313" key="13">
    <source>
        <dbReference type="Proteomes" id="UP000608662"/>
    </source>
</evidence>
<keyword evidence="7" id="KW-0408">Iron</keyword>
<evidence type="ECO:0000259" key="11">
    <source>
        <dbReference type="Pfam" id="PF00266"/>
    </source>
</evidence>
<comment type="cofactor">
    <cofactor evidence="1 9">
        <name>pyridoxal 5'-phosphate</name>
        <dbReference type="ChEBI" id="CHEBI:597326"/>
    </cofactor>
</comment>
<gene>
    <name evidence="12" type="ORF">GOC74_12195</name>
</gene>
<evidence type="ECO:0000256" key="7">
    <source>
        <dbReference type="ARBA" id="ARBA00023004"/>
    </source>
</evidence>
<dbReference type="Gene3D" id="3.90.1150.10">
    <property type="entry name" value="Aspartate Aminotransferase, domain 1"/>
    <property type="match status" value="1"/>
</dbReference>
<dbReference type="SUPFAM" id="SSF53383">
    <property type="entry name" value="PLP-dependent transferases"/>
    <property type="match status" value="1"/>
</dbReference>
<dbReference type="InterPro" id="IPR016454">
    <property type="entry name" value="Cysteine_dSase"/>
</dbReference>
<dbReference type="RefSeq" id="WP_170094356.1">
    <property type="nucleotide sequence ID" value="NZ_WOYG01000001.1"/>
</dbReference>
<dbReference type="InterPro" id="IPR015422">
    <property type="entry name" value="PyrdxlP-dep_Trfase_small"/>
</dbReference>
<evidence type="ECO:0000256" key="10">
    <source>
        <dbReference type="SAM" id="MobiDB-lite"/>
    </source>
</evidence>
<dbReference type="Proteomes" id="UP000608662">
    <property type="component" value="Unassembled WGS sequence"/>
</dbReference>
<feature type="region of interest" description="Disordered" evidence="10">
    <location>
        <begin position="34"/>
        <end position="53"/>
    </location>
</feature>
<proteinExistence type="inferred from homology"/>
<protein>
    <recommendedName>
        <fullName evidence="3">cysteine desulfurase</fullName>
        <ecNumber evidence="3">2.8.1.7</ecNumber>
    </recommendedName>
</protein>
<keyword evidence="12" id="KW-0032">Aminotransferase</keyword>
<dbReference type="PANTHER" id="PTHR11601">
    <property type="entry name" value="CYSTEINE DESULFURYLASE FAMILY MEMBER"/>
    <property type="match status" value="1"/>
</dbReference>
<keyword evidence="8" id="KW-0411">Iron-sulfur</keyword>
<dbReference type="InterPro" id="IPR000192">
    <property type="entry name" value="Aminotrans_V_dom"/>
</dbReference>
<reference evidence="12" key="1">
    <citation type="submission" date="2019-12" db="EMBL/GenBank/DDBJ databases">
        <title>Whole-genome sequence of Halomicrobium mukohataei pws1.</title>
        <authorList>
            <person name="Verma D.K."/>
            <person name="Gopal K."/>
            <person name="Prasad E.S."/>
        </authorList>
    </citation>
    <scope>NUCLEOTIDE SEQUENCE</scope>
    <source>
        <strain evidence="12">Pws1</strain>
    </source>
</reference>
<dbReference type="Pfam" id="PF00266">
    <property type="entry name" value="Aminotran_5"/>
    <property type="match status" value="1"/>
</dbReference>
<dbReference type="GO" id="GO:0008483">
    <property type="term" value="F:transaminase activity"/>
    <property type="evidence" value="ECO:0007669"/>
    <property type="project" value="UniProtKB-KW"/>
</dbReference>
<dbReference type="FunFam" id="3.40.640.10:FF:000003">
    <property type="entry name" value="Cysteine desulfurase IscS"/>
    <property type="match status" value="1"/>
</dbReference>
<name>A0A847UB97_9EURY</name>
<accession>A0A847UB97</accession>
<evidence type="ECO:0000256" key="9">
    <source>
        <dbReference type="RuleBase" id="RU004504"/>
    </source>
</evidence>
<keyword evidence="6" id="KW-0663">Pyridoxal phosphate</keyword>
<dbReference type="EC" id="2.8.1.7" evidence="3"/>
<evidence type="ECO:0000256" key="6">
    <source>
        <dbReference type="ARBA" id="ARBA00022898"/>
    </source>
</evidence>
<dbReference type="PROSITE" id="PS00595">
    <property type="entry name" value="AA_TRANSFER_CLASS_5"/>
    <property type="match status" value="1"/>
</dbReference>
<dbReference type="EMBL" id="WOYG01000001">
    <property type="protein sequence ID" value="NLV10685.1"/>
    <property type="molecule type" value="Genomic_DNA"/>
</dbReference>
<dbReference type="InterPro" id="IPR015421">
    <property type="entry name" value="PyrdxlP-dep_Trfase_major"/>
</dbReference>